<dbReference type="AlphaFoldDB" id="A0A382GPS5"/>
<dbReference type="Pfam" id="PF13847">
    <property type="entry name" value="Methyltransf_31"/>
    <property type="match status" value="1"/>
</dbReference>
<proteinExistence type="predicted"/>
<gene>
    <name evidence="2" type="ORF">METZ01_LOCUS229843</name>
</gene>
<protein>
    <recommendedName>
        <fullName evidence="1">Methyltransferase domain-containing protein</fullName>
    </recommendedName>
</protein>
<evidence type="ECO:0000259" key="1">
    <source>
        <dbReference type="Pfam" id="PF13847"/>
    </source>
</evidence>
<accession>A0A382GPS5</accession>
<sequence>MSTSHEQYTFSKFANNSFYRNQNAELIDLLDIGDKQKIVDLACGTGGVTRLLFDRLKNARDAVVIGIDHSSIAIKQAIEEF</sequence>
<dbReference type="CDD" id="cd02440">
    <property type="entry name" value="AdoMet_MTases"/>
    <property type="match status" value="1"/>
</dbReference>
<organism evidence="2">
    <name type="scientific">marine metagenome</name>
    <dbReference type="NCBI Taxonomy" id="408172"/>
    <lineage>
        <taxon>unclassified sequences</taxon>
        <taxon>metagenomes</taxon>
        <taxon>ecological metagenomes</taxon>
    </lineage>
</organism>
<feature type="domain" description="Methyltransferase" evidence="1">
    <location>
        <begin position="34"/>
        <end position="79"/>
    </location>
</feature>
<dbReference type="SUPFAM" id="SSF53335">
    <property type="entry name" value="S-adenosyl-L-methionine-dependent methyltransferases"/>
    <property type="match status" value="1"/>
</dbReference>
<name>A0A382GPS5_9ZZZZ</name>
<dbReference type="EMBL" id="UINC01056678">
    <property type="protein sequence ID" value="SVB76989.1"/>
    <property type="molecule type" value="Genomic_DNA"/>
</dbReference>
<reference evidence="2" key="1">
    <citation type="submission" date="2018-05" db="EMBL/GenBank/DDBJ databases">
        <authorList>
            <person name="Lanie J.A."/>
            <person name="Ng W.-L."/>
            <person name="Kazmierczak K.M."/>
            <person name="Andrzejewski T.M."/>
            <person name="Davidsen T.M."/>
            <person name="Wayne K.J."/>
            <person name="Tettelin H."/>
            <person name="Glass J.I."/>
            <person name="Rusch D."/>
            <person name="Podicherti R."/>
            <person name="Tsui H.-C.T."/>
            <person name="Winkler M.E."/>
        </authorList>
    </citation>
    <scope>NUCLEOTIDE SEQUENCE</scope>
</reference>
<dbReference type="Gene3D" id="3.40.50.150">
    <property type="entry name" value="Vaccinia Virus protein VP39"/>
    <property type="match status" value="1"/>
</dbReference>
<feature type="non-terminal residue" evidence="2">
    <location>
        <position position="81"/>
    </location>
</feature>
<dbReference type="InterPro" id="IPR029063">
    <property type="entry name" value="SAM-dependent_MTases_sf"/>
</dbReference>
<dbReference type="InterPro" id="IPR025714">
    <property type="entry name" value="Methyltranfer_dom"/>
</dbReference>
<evidence type="ECO:0000313" key="2">
    <source>
        <dbReference type="EMBL" id="SVB76989.1"/>
    </source>
</evidence>